<evidence type="ECO:0000256" key="4">
    <source>
        <dbReference type="ARBA" id="ARBA00022827"/>
    </source>
</evidence>
<dbReference type="Gene3D" id="3.30.43.10">
    <property type="entry name" value="Uridine Diphospho-n-acetylenolpyruvylglucosamine Reductase, domain 2"/>
    <property type="match status" value="1"/>
</dbReference>
<dbReference type="GO" id="GO:0005739">
    <property type="term" value="C:mitochondrion"/>
    <property type="evidence" value="ECO:0007669"/>
    <property type="project" value="TreeGrafter"/>
</dbReference>
<dbReference type="Gene3D" id="1.10.45.10">
    <property type="entry name" value="Vanillyl-alcohol Oxidase, Chain A, domain 4"/>
    <property type="match status" value="1"/>
</dbReference>
<dbReference type="AlphaFoldDB" id="A0A7S4J3X8"/>
<organism evidence="7">
    <name type="scientific">Odontella aurita</name>
    <dbReference type="NCBI Taxonomy" id="265563"/>
    <lineage>
        <taxon>Eukaryota</taxon>
        <taxon>Sar</taxon>
        <taxon>Stramenopiles</taxon>
        <taxon>Ochrophyta</taxon>
        <taxon>Bacillariophyta</taxon>
        <taxon>Mediophyceae</taxon>
        <taxon>Biddulphiophycidae</taxon>
        <taxon>Eupodiscales</taxon>
        <taxon>Odontellaceae</taxon>
        <taxon>Odontella</taxon>
    </lineage>
</organism>
<dbReference type="Gene3D" id="3.30.70.2190">
    <property type="match status" value="1"/>
</dbReference>
<dbReference type="PANTHER" id="PTHR43716:SF1">
    <property type="entry name" value="D-2-HYDROXYGLUTARATE DEHYDROGENASE, MITOCHONDRIAL"/>
    <property type="match status" value="1"/>
</dbReference>
<dbReference type="PROSITE" id="PS51387">
    <property type="entry name" value="FAD_PCMH"/>
    <property type="match status" value="1"/>
</dbReference>
<dbReference type="GO" id="GO:0071949">
    <property type="term" value="F:FAD binding"/>
    <property type="evidence" value="ECO:0007669"/>
    <property type="project" value="InterPro"/>
</dbReference>
<dbReference type="SUPFAM" id="SSF55103">
    <property type="entry name" value="FAD-linked oxidases, C-terminal domain"/>
    <property type="match status" value="1"/>
</dbReference>
<dbReference type="InterPro" id="IPR016167">
    <property type="entry name" value="FAD-bd_PCMH_sub1"/>
</dbReference>
<dbReference type="InterPro" id="IPR036318">
    <property type="entry name" value="FAD-bd_PCMH-like_sf"/>
</dbReference>
<dbReference type="InterPro" id="IPR016171">
    <property type="entry name" value="Vanillyl_alc_oxidase_C-sub2"/>
</dbReference>
<reference evidence="7" key="1">
    <citation type="submission" date="2021-01" db="EMBL/GenBank/DDBJ databases">
        <authorList>
            <person name="Corre E."/>
            <person name="Pelletier E."/>
            <person name="Niang G."/>
            <person name="Scheremetjew M."/>
            <person name="Finn R."/>
            <person name="Kale V."/>
            <person name="Holt S."/>
            <person name="Cochrane G."/>
            <person name="Meng A."/>
            <person name="Brown T."/>
            <person name="Cohen L."/>
        </authorList>
    </citation>
    <scope>NUCLEOTIDE SEQUENCE</scope>
    <source>
        <strain evidence="7">Isolate 1302-5</strain>
    </source>
</reference>
<dbReference type="Pfam" id="PF02913">
    <property type="entry name" value="FAD-oxidase_C"/>
    <property type="match status" value="1"/>
</dbReference>
<dbReference type="Gene3D" id="3.30.465.10">
    <property type="match status" value="1"/>
</dbReference>
<dbReference type="InterPro" id="IPR016164">
    <property type="entry name" value="FAD-linked_Oxase-like_C"/>
</dbReference>
<dbReference type="FunFam" id="3.30.43.10:FF:000011">
    <property type="entry name" value="D-lactate dehydrogenase (Cytochrome)"/>
    <property type="match status" value="1"/>
</dbReference>
<dbReference type="InterPro" id="IPR016169">
    <property type="entry name" value="FAD-bd_PCMH_sub2"/>
</dbReference>
<evidence type="ECO:0000259" key="6">
    <source>
        <dbReference type="PROSITE" id="PS51387"/>
    </source>
</evidence>
<gene>
    <name evidence="7" type="ORF">OAUR00152_LOCUS20969</name>
</gene>
<keyword evidence="3" id="KW-0285">Flavoprotein</keyword>
<dbReference type="Pfam" id="PF01565">
    <property type="entry name" value="FAD_binding_4"/>
    <property type="match status" value="1"/>
</dbReference>
<dbReference type="GO" id="GO:0016491">
    <property type="term" value="F:oxidoreductase activity"/>
    <property type="evidence" value="ECO:0007669"/>
    <property type="project" value="UniProtKB-KW"/>
</dbReference>
<proteinExistence type="inferred from homology"/>
<dbReference type="InterPro" id="IPR006094">
    <property type="entry name" value="Oxid_FAD_bind_N"/>
</dbReference>
<protein>
    <recommendedName>
        <fullName evidence="6">FAD-binding PCMH-type domain-containing protein</fullName>
    </recommendedName>
</protein>
<dbReference type="InterPro" id="IPR004113">
    <property type="entry name" value="FAD-bd_oxidored_4_C"/>
</dbReference>
<comment type="similarity">
    <text evidence="2">Belongs to the FAD-binding oxidoreductase/transferase type 4 family.</text>
</comment>
<dbReference type="FunFam" id="1.10.45.10:FF:000001">
    <property type="entry name" value="D-lactate dehydrogenase mitochondrial"/>
    <property type="match status" value="1"/>
</dbReference>
<dbReference type="PANTHER" id="PTHR43716">
    <property type="entry name" value="D-2-HYDROXYGLUTARATE DEHYDROGENASE, MITOCHONDRIAL"/>
    <property type="match status" value="1"/>
</dbReference>
<sequence>MKFLGRSVSRAISQKSFRLVSARPGGTAVDIEPGAVFNRKSSSITYPPGTSNPPLRSPTSDDAEAFFGLMGYREGSLIRDSETLERYNIDWTRKYIGHSQMVVRPKTTHEVSSILSYCNDEEIGIVPQAGNTGLVGGSTPVADEVILSVEALNEVHGFDSDNGILTCDAGCVLQSLHDYAKERDHLLPIDLGAKGSCMIGGNVSTNAGGQYFYRFGSLHANVLGLEVVLGNGTILNLLNVNRKDNTGLDLKHLFIGAEGTLGVVTKVAISCPKLPKARNAAFLALQTFDDVRRTMALAKSELGETLAAFEMMDKAVLKLVAAEKDIPVSVEDCSYYVLVETQGSNHSHDEEKMETFLETTMEKEYVVDGVLAQDMRQVMTFWYIRESCNPVVKDMGYNYKYDVSIPISDFESVIQEMKERLKVRPDAMVVNWGHVIDGNLHFNVTTPGDFEENPEILGLIEPYLFEAVVRRGGSISAEHGLGRCKNSYLGSLAKDPVSLDAMLSIKSTFDPNGILNPGKYFPG</sequence>
<evidence type="ECO:0000256" key="3">
    <source>
        <dbReference type="ARBA" id="ARBA00022630"/>
    </source>
</evidence>
<dbReference type="InterPro" id="IPR051264">
    <property type="entry name" value="FAD-oxidored/transferase_4"/>
</dbReference>
<dbReference type="Gene3D" id="3.30.70.2740">
    <property type="match status" value="1"/>
</dbReference>
<evidence type="ECO:0000313" key="7">
    <source>
        <dbReference type="EMBL" id="CAE2250289.1"/>
    </source>
</evidence>
<feature type="domain" description="FAD-binding PCMH-type" evidence="6">
    <location>
        <begin position="95"/>
        <end position="274"/>
    </location>
</feature>
<evidence type="ECO:0000256" key="2">
    <source>
        <dbReference type="ARBA" id="ARBA00008000"/>
    </source>
</evidence>
<dbReference type="FunFam" id="3.30.70.2190:FF:000001">
    <property type="entry name" value="D-2-hydroxyglutarate dehydrogenase mitochondrial"/>
    <property type="match status" value="1"/>
</dbReference>
<dbReference type="FunFam" id="3.30.465.10:FF:000001">
    <property type="entry name" value="D-2-hydroxyglutarate dehydrogenase, mitochondrial"/>
    <property type="match status" value="1"/>
</dbReference>
<comment type="cofactor">
    <cofactor evidence="1">
        <name>FAD</name>
        <dbReference type="ChEBI" id="CHEBI:57692"/>
    </cofactor>
</comment>
<dbReference type="InterPro" id="IPR016166">
    <property type="entry name" value="FAD-bd_PCMH"/>
</dbReference>
<dbReference type="SUPFAM" id="SSF56176">
    <property type="entry name" value="FAD-binding/transporter-associated domain-like"/>
    <property type="match status" value="1"/>
</dbReference>
<name>A0A7S4J3X8_9STRA</name>
<keyword evidence="4" id="KW-0274">FAD</keyword>
<evidence type="ECO:0000256" key="5">
    <source>
        <dbReference type="ARBA" id="ARBA00023002"/>
    </source>
</evidence>
<evidence type="ECO:0000256" key="1">
    <source>
        <dbReference type="ARBA" id="ARBA00001974"/>
    </source>
</evidence>
<dbReference type="EMBL" id="HBKQ01030838">
    <property type="protein sequence ID" value="CAE2250289.1"/>
    <property type="molecule type" value="Transcribed_RNA"/>
</dbReference>
<accession>A0A7S4J3X8</accession>
<keyword evidence="5" id="KW-0560">Oxidoreductase</keyword>